<dbReference type="InterPro" id="IPR029039">
    <property type="entry name" value="Flavoprotein-like_sf"/>
</dbReference>
<organism evidence="2 3">
    <name type="scientific">Marinibacterium profundimaris</name>
    <dbReference type="NCBI Taxonomy" id="1679460"/>
    <lineage>
        <taxon>Bacteria</taxon>
        <taxon>Pseudomonadati</taxon>
        <taxon>Pseudomonadota</taxon>
        <taxon>Alphaproteobacteria</taxon>
        <taxon>Rhodobacterales</taxon>
        <taxon>Paracoccaceae</taxon>
        <taxon>Marinibacterium</taxon>
    </lineage>
</organism>
<proteinExistence type="predicted"/>
<keyword evidence="3" id="KW-1185">Reference proteome</keyword>
<dbReference type="Proteomes" id="UP000215377">
    <property type="component" value="Unassembled WGS sequence"/>
</dbReference>
<dbReference type="RefSeq" id="WP_088649622.1">
    <property type="nucleotide sequence ID" value="NZ_AQQR01000003.1"/>
</dbReference>
<dbReference type="Gene3D" id="3.40.50.360">
    <property type="match status" value="1"/>
</dbReference>
<evidence type="ECO:0000313" key="3">
    <source>
        <dbReference type="Proteomes" id="UP000215377"/>
    </source>
</evidence>
<comment type="caution">
    <text evidence="2">The sequence shown here is derived from an EMBL/GenBank/DDBJ whole genome shotgun (WGS) entry which is preliminary data.</text>
</comment>
<dbReference type="GO" id="GO:0005829">
    <property type="term" value="C:cytosol"/>
    <property type="evidence" value="ECO:0007669"/>
    <property type="project" value="TreeGrafter"/>
</dbReference>
<feature type="domain" description="NADPH-dependent FMN reductase-like" evidence="1">
    <location>
        <begin position="3"/>
        <end position="143"/>
    </location>
</feature>
<gene>
    <name evidence="2" type="ORF">ATO3_09540</name>
</gene>
<dbReference type="OrthoDB" id="9812295at2"/>
<evidence type="ECO:0000313" key="2">
    <source>
        <dbReference type="EMBL" id="OWU74827.1"/>
    </source>
</evidence>
<dbReference type="InterPro" id="IPR005025">
    <property type="entry name" value="FMN_Rdtase-like_dom"/>
</dbReference>
<dbReference type="PANTHER" id="PTHR30543">
    <property type="entry name" value="CHROMATE REDUCTASE"/>
    <property type="match status" value="1"/>
</dbReference>
<evidence type="ECO:0000259" key="1">
    <source>
        <dbReference type="Pfam" id="PF03358"/>
    </source>
</evidence>
<dbReference type="InterPro" id="IPR050712">
    <property type="entry name" value="NAD(P)H-dep_reductase"/>
</dbReference>
<accession>A0A225NL77</accession>
<dbReference type="Pfam" id="PF03358">
    <property type="entry name" value="FMN_red"/>
    <property type="match status" value="1"/>
</dbReference>
<dbReference type="AlphaFoldDB" id="A0A225NL77"/>
<dbReference type="GO" id="GO:0010181">
    <property type="term" value="F:FMN binding"/>
    <property type="evidence" value="ECO:0007669"/>
    <property type="project" value="TreeGrafter"/>
</dbReference>
<dbReference type="SUPFAM" id="SSF52218">
    <property type="entry name" value="Flavoproteins"/>
    <property type="match status" value="1"/>
</dbReference>
<reference evidence="2 3" key="1">
    <citation type="submission" date="2013-04" db="EMBL/GenBank/DDBJ databases">
        <title>Oceanicola sp. 22II1-22F33 Genome Sequencing.</title>
        <authorList>
            <person name="Lai Q."/>
            <person name="Li G."/>
            <person name="Shao Z."/>
        </authorList>
    </citation>
    <scope>NUCLEOTIDE SEQUENCE [LARGE SCALE GENOMIC DNA]</scope>
    <source>
        <strain evidence="2 3">22II1-22F33</strain>
    </source>
</reference>
<dbReference type="GO" id="GO:0016491">
    <property type="term" value="F:oxidoreductase activity"/>
    <property type="evidence" value="ECO:0007669"/>
    <property type="project" value="InterPro"/>
</dbReference>
<dbReference type="PANTHER" id="PTHR30543:SF21">
    <property type="entry name" value="NAD(P)H-DEPENDENT FMN REDUCTASE LOT6"/>
    <property type="match status" value="1"/>
</dbReference>
<sequence length="175" mass="18487">MPELLFIIGSLREASASRATARAIAARLDGKATCTMADIGQLPHYDADISDNAAVDAFVAQVGAADGVVFLAPEYNYSIPGVLKNAIDWASRPAFESVFRHKPCFVISISGGALGGVRAQAHLKYILNGMLALVHPGREIVVTRASAKVRDGMLEDETILGFIDDEIAGFLGSLG</sequence>
<dbReference type="EMBL" id="AQQR01000003">
    <property type="protein sequence ID" value="OWU74827.1"/>
    <property type="molecule type" value="Genomic_DNA"/>
</dbReference>
<name>A0A225NL77_9RHOB</name>
<protein>
    <submittedName>
        <fullName evidence="2">Chromate reductase</fullName>
    </submittedName>
</protein>